<evidence type="ECO:0000256" key="6">
    <source>
        <dbReference type="ARBA" id="ARBA00022679"/>
    </source>
</evidence>
<dbReference type="GO" id="GO:0003852">
    <property type="term" value="F:2-isopropylmalate synthase activity"/>
    <property type="evidence" value="ECO:0007669"/>
    <property type="project" value="UniProtKB-EC"/>
</dbReference>
<dbReference type="InterPro" id="IPR054691">
    <property type="entry name" value="LeuA/HCS_post-cat"/>
</dbReference>
<keyword evidence="4" id="KW-0432">Leucine biosynthesis</keyword>
<dbReference type="Gene3D" id="3.20.20.70">
    <property type="entry name" value="Aldolase class I"/>
    <property type="match status" value="1"/>
</dbReference>
<gene>
    <name evidence="11" type="ORF">XBI1_1090014</name>
</gene>
<dbReference type="InterPro" id="IPR013785">
    <property type="entry name" value="Aldolase_TIM"/>
</dbReference>
<dbReference type="InterPro" id="IPR050073">
    <property type="entry name" value="2-IPM_HCS-like"/>
</dbReference>
<dbReference type="SUPFAM" id="SSF51569">
    <property type="entry name" value="Aldolase"/>
    <property type="match status" value="1"/>
</dbReference>
<dbReference type="EC" id="2.3.3.13" evidence="3"/>
<evidence type="ECO:0000313" key="11">
    <source>
        <dbReference type="EMBL" id="CDH30764.1"/>
    </source>
</evidence>
<reference evidence="11" key="1">
    <citation type="submission" date="2013-07" db="EMBL/GenBank/DDBJ databases">
        <title>Sub-species coevolution in mutualistic symbiosis.</title>
        <authorList>
            <person name="Murfin K."/>
            <person name="Klassen J."/>
            <person name="Lee M."/>
            <person name="Forst S."/>
            <person name="Stock P."/>
            <person name="Goodrich-Blair H."/>
        </authorList>
    </citation>
    <scope>NUCLEOTIDE SEQUENCE [LARGE SCALE GENOMIC DNA]</scope>
    <source>
        <strain evidence="11">Intermedium</strain>
    </source>
</reference>
<dbReference type="Pfam" id="PF00682">
    <property type="entry name" value="HMGL-like"/>
    <property type="match status" value="1"/>
</dbReference>
<dbReference type="PROSITE" id="PS50991">
    <property type="entry name" value="PYR_CT"/>
    <property type="match status" value="1"/>
</dbReference>
<keyword evidence="5" id="KW-0028">Amino-acid biosynthesis</keyword>
<dbReference type="InterPro" id="IPR002034">
    <property type="entry name" value="AIPM/Hcit_synth_CS"/>
</dbReference>
<dbReference type="RefSeq" id="WP_038182777.1">
    <property type="nucleotide sequence ID" value="NZ_CAWLWA010000078.1"/>
</dbReference>
<dbReference type="GO" id="GO:0009098">
    <property type="term" value="P:L-leucine biosynthetic process"/>
    <property type="evidence" value="ECO:0007669"/>
    <property type="project" value="UniProtKB-KW"/>
</dbReference>
<evidence type="ECO:0000256" key="9">
    <source>
        <dbReference type="ARBA" id="ARBA00037629"/>
    </source>
</evidence>
<proteinExistence type="inferred from homology"/>
<sequence length="341" mass="38576">MKKIFFFDTTLRDGEQGIGHLLSNDKKLKLLPELVNLGVDSIEIGMITDEHSENFFYEVATSGINFSNTYIASLCRLKLDDIRKTVLALNRFNKSKLNLLCVGSEIHISKKFCSEKEDIFRMLKNSLEYISSSNYNGKVTAILEDSSRGSFQLLEETISLLTSYHVYDICFADTTGCVTPLYISKLITHFKNKFPSVKFSVHCHNDLGLAVANSISAIDAGVDEVQVTLGGVGERCGNASFEEILAILSYRNEYKNRFKTDIGMKKLIELCNLYYDVINKKPYPNKPLLGEYAFSTCAGIHQDGIKKSPETYEFINPNDLGLERKFYFNKLSSNKVYQQNL</sequence>
<dbReference type="Pfam" id="PF22617">
    <property type="entry name" value="HCS_D2"/>
    <property type="match status" value="1"/>
</dbReference>
<evidence type="ECO:0000313" key="12">
    <source>
        <dbReference type="Proteomes" id="UP000028480"/>
    </source>
</evidence>
<evidence type="ECO:0000256" key="2">
    <source>
        <dbReference type="ARBA" id="ARBA00009396"/>
    </source>
</evidence>
<comment type="similarity">
    <text evidence="2">Belongs to the alpha-IPM synthase/homocitrate synthase family. LeuA type 1 subfamily.</text>
</comment>
<dbReference type="AlphaFoldDB" id="A0A077QBM9"/>
<keyword evidence="7" id="KW-0464">Manganese</keyword>
<evidence type="ECO:0000256" key="5">
    <source>
        <dbReference type="ARBA" id="ARBA00022605"/>
    </source>
</evidence>
<organism evidence="11 12">
    <name type="scientific">Xenorhabdus bovienii str. Intermedium</name>
    <dbReference type="NCBI Taxonomy" id="1379677"/>
    <lineage>
        <taxon>Bacteria</taxon>
        <taxon>Pseudomonadati</taxon>
        <taxon>Pseudomonadota</taxon>
        <taxon>Gammaproteobacteria</taxon>
        <taxon>Enterobacterales</taxon>
        <taxon>Morganellaceae</taxon>
        <taxon>Xenorhabdus</taxon>
    </lineage>
</organism>
<evidence type="ECO:0000256" key="8">
    <source>
        <dbReference type="ARBA" id="ARBA00023304"/>
    </source>
</evidence>
<dbReference type="HOGENOM" id="CLU_022158_3_1_6"/>
<keyword evidence="8" id="KW-0100">Branched-chain amino acid biosynthesis</keyword>
<dbReference type="PANTHER" id="PTHR10277">
    <property type="entry name" value="HOMOCITRATE SYNTHASE-RELATED"/>
    <property type="match status" value="1"/>
</dbReference>
<evidence type="ECO:0000256" key="1">
    <source>
        <dbReference type="ARBA" id="ARBA00004689"/>
    </source>
</evidence>
<dbReference type="PANTHER" id="PTHR10277:SF9">
    <property type="entry name" value="2-ISOPROPYLMALATE SYNTHASE 1, CHLOROPLASTIC-RELATED"/>
    <property type="match status" value="1"/>
</dbReference>
<dbReference type="EMBL" id="CBTB010000012">
    <property type="protein sequence ID" value="CDH30764.1"/>
    <property type="molecule type" value="Genomic_DNA"/>
</dbReference>
<dbReference type="InterPro" id="IPR000891">
    <property type="entry name" value="PYR_CT"/>
</dbReference>
<evidence type="ECO:0000256" key="7">
    <source>
        <dbReference type="ARBA" id="ARBA00023211"/>
    </source>
</evidence>
<feature type="domain" description="Pyruvate carboxyltransferase" evidence="10">
    <location>
        <begin position="4"/>
        <end position="268"/>
    </location>
</feature>
<keyword evidence="6" id="KW-0808">Transferase</keyword>
<comment type="function">
    <text evidence="9">Catalyzes the condensation of the acetyl group of acetyl-CoA with 3-methyl-2-oxobutanoate (2-ketoisovalerate) to form 3-carboxy-3-hydroxy-4-methylpentanoate (2-isopropylmalate).</text>
</comment>
<comment type="pathway">
    <text evidence="1">Amino-acid biosynthesis; L-leucine biosynthesis; L-leucine from 3-methyl-2-oxobutanoate: step 1/4.</text>
</comment>
<evidence type="ECO:0000256" key="4">
    <source>
        <dbReference type="ARBA" id="ARBA00022430"/>
    </source>
</evidence>
<name>A0A077QBM9_XENBV</name>
<accession>A0A077QBM9</accession>
<evidence type="ECO:0000256" key="3">
    <source>
        <dbReference type="ARBA" id="ARBA00012973"/>
    </source>
</evidence>
<evidence type="ECO:0000259" key="10">
    <source>
        <dbReference type="PROSITE" id="PS50991"/>
    </source>
</evidence>
<protein>
    <recommendedName>
        <fullName evidence="3">2-isopropylmalate synthase</fullName>
        <ecNumber evidence="3">2.3.3.13</ecNumber>
    </recommendedName>
</protein>
<dbReference type="Proteomes" id="UP000028480">
    <property type="component" value="Unassembled WGS sequence"/>
</dbReference>
<comment type="caution">
    <text evidence="11">The sequence shown here is derived from an EMBL/GenBank/DDBJ whole genome shotgun (WGS) entry which is preliminary data.</text>
</comment>
<dbReference type="PROSITE" id="PS00816">
    <property type="entry name" value="AIPM_HOMOCIT_SYNTH_2"/>
    <property type="match status" value="1"/>
</dbReference>